<dbReference type="Gene3D" id="1.10.101.10">
    <property type="entry name" value="PGBD-like superfamily/PGBD"/>
    <property type="match status" value="1"/>
</dbReference>
<dbReference type="Pfam" id="PF01471">
    <property type="entry name" value="PG_binding_1"/>
    <property type="match status" value="1"/>
</dbReference>
<dbReference type="InterPro" id="IPR036366">
    <property type="entry name" value="PGBDSf"/>
</dbReference>
<evidence type="ECO:0000259" key="3">
    <source>
        <dbReference type="Pfam" id="PF13406"/>
    </source>
</evidence>
<dbReference type="InterPro" id="IPR036365">
    <property type="entry name" value="PGBD-like_sf"/>
</dbReference>
<sequence length="432" mass="47060">MLKPSYISALMLGVILSGCTSQANTAPVSSETAAPLATKDNATNATQSATAASARASELADFARWQQKFRQRAIKSGIEPLIFDRAFKSVTLDQQVIKLDGSQAEFTRQIWEYLDTATSKSRVTTGKEKWQQLRTTLAAIESRYHVDAKVVMAIWGMETNYGSYRGNTNTIAGLATLAFEGRRREFAESELIGALKILQAGDVSPEKMRGSWAGAMGHTQFMPTSYLRYAQDFNNDGKRDIWSEDPTDALASTAAYLAHFGWQQGAPWGVEIKLPANFDYALAEQSNVKPTAYWRQLGVSTITGQPLPDYGDAAILVPAGAQGPVFAIFKNFNVIRRYNNATSYAMAVGHLADKLEGGGEFSAAWPRTERALSRSEKVQLQRVLTANGFNTQGADGVIGPNTHSAIRAYQQANGQVADGYASASLLEQLTKK</sequence>
<reference evidence="5" key="1">
    <citation type="submission" date="2017-05" db="EMBL/GenBank/DDBJ databases">
        <authorList>
            <person name="Sung H."/>
        </authorList>
    </citation>
    <scope>NUCLEOTIDE SEQUENCE [LARGE SCALE GENOMIC DNA]</scope>
    <source>
        <strain evidence="5">AMac2203</strain>
    </source>
</reference>
<evidence type="ECO:0000256" key="1">
    <source>
        <dbReference type="SAM" id="SignalP"/>
    </source>
</evidence>
<dbReference type="EMBL" id="CP021376">
    <property type="protein sequence ID" value="ART79495.1"/>
    <property type="molecule type" value="Genomic_DNA"/>
</dbReference>
<dbReference type="Gene3D" id="1.10.530.10">
    <property type="match status" value="1"/>
</dbReference>
<dbReference type="InterPro" id="IPR031304">
    <property type="entry name" value="SLT_2"/>
</dbReference>
<feature type="domain" description="Peptidoglycan binding-like" evidence="2">
    <location>
        <begin position="378"/>
        <end position="429"/>
    </location>
</feature>
<dbReference type="GO" id="GO:0008933">
    <property type="term" value="F:peptidoglycan lytic transglycosylase activity"/>
    <property type="evidence" value="ECO:0007669"/>
    <property type="project" value="TreeGrafter"/>
</dbReference>
<keyword evidence="5" id="KW-1185">Reference proteome</keyword>
<dbReference type="Proteomes" id="UP000243793">
    <property type="component" value="Chromosome"/>
</dbReference>
<protein>
    <submittedName>
        <fullName evidence="4">Murein transglycosylase</fullName>
    </submittedName>
</protein>
<dbReference type="PANTHER" id="PTHR30163:SF8">
    <property type="entry name" value="LYTIC MUREIN TRANSGLYCOSYLASE"/>
    <property type="match status" value="1"/>
</dbReference>
<dbReference type="CDD" id="cd13399">
    <property type="entry name" value="Slt35-like"/>
    <property type="match status" value="1"/>
</dbReference>
<keyword evidence="1" id="KW-0732">Signal</keyword>
<feature type="domain" description="Transglycosylase SLT" evidence="3">
    <location>
        <begin position="62"/>
        <end position="353"/>
    </location>
</feature>
<dbReference type="InterPro" id="IPR002477">
    <property type="entry name" value="Peptidoglycan-bd-like"/>
</dbReference>
<proteinExistence type="predicted"/>
<feature type="signal peptide" evidence="1">
    <location>
        <begin position="1"/>
        <end position="23"/>
    </location>
</feature>
<dbReference type="SUPFAM" id="SSF47090">
    <property type="entry name" value="PGBD-like"/>
    <property type="match status" value="1"/>
</dbReference>
<dbReference type="NCBIfam" id="TIGR02283">
    <property type="entry name" value="MltB_2"/>
    <property type="match status" value="1"/>
</dbReference>
<feature type="chain" id="PRO_5012914435" evidence="1">
    <location>
        <begin position="24"/>
        <end position="432"/>
    </location>
</feature>
<dbReference type="InterPro" id="IPR011970">
    <property type="entry name" value="MltB_2"/>
</dbReference>
<evidence type="ECO:0000313" key="5">
    <source>
        <dbReference type="Proteomes" id="UP000243793"/>
    </source>
</evidence>
<dbReference type="PANTHER" id="PTHR30163">
    <property type="entry name" value="MEMBRANE-BOUND LYTIC MUREIN TRANSGLYCOSYLASE B"/>
    <property type="match status" value="1"/>
</dbReference>
<dbReference type="OrthoDB" id="9772911at2"/>
<organism evidence="4 5">
    <name type="scientific">Oceanisphaera avium</name>
    <dbReference type="NCBI Taxonomy" id="1903694"/>
    <lineage>
        <taxon>Bacteria</taxon>
        <taxon>Pseudomonadati</taxon>
        <taxon>Pseudomonadota</taxon>
        <taxon>Gammaproteobacteria</taxon>
        <taxon>Aeromonadales</taxon>
        <taxon>Aeromonadaceae</taxon>
        <taxon>Oceanisphaera</taxon>
    </lineage>
</organism>
<dbReference type="RefSeq" id="WP_086963360.1">
    <property type="nucleotide sequence ID" value="NZ_CP021376.1"/>
</dbReference>
<name>A0A1Y0CXD6_9GAMM</name>
<dbReference type="Gene3D" id="1.10.8.350">
    <property type="entry name" value="Bacterial muramidase"/>
    <property type="match status" value="1"/>
</dbReference>
<dbReference type="FunFam" id="1.10.8.350:FF:000001">
    <property type="entry name" value="Lytic murein transglycosylase B"/>
    <property type="match status" value="1"/>
</dbReference>
<evidence type="ECO:0000259" key="2">
    <source>
        <dbReference type="Pfam" id="PF01471"/>
    </source>
</evidence>
<dbReference type="AlphaFoldDB" id="A0A1Y0CXD6"/>
<dbReference type="GO" id="GO:0009253">
    <property type="term" value="P:peptidoglycan catabolic process"/>
    <property type="evidence" value="ECO:0007669"/>
    <property type="project" value="TreeGrafter"/>
</dbReference>
<dbReference type="KEGG" id="ocm:CBP12_04465"/>
<accession>A0A1Y0CXD6</accession>
<dbReference type="InterPro" id="IPR043426">
    <property type="entry name" value="MltB-like"/>
</dbReference>
<dbReference type="InterPro" id="IPR023346">
    <property type="entry name" value="Lysozyme-like_dom_sf"/>
</dbReference>
<gene>
    <name evidence="4" type="ORF">CBP12_04465</name>
</gene>
<evidence type="ECO:0000313" key="4">
    <source>
        <dbReference type="EMBL" id="ART79495.1"/>
    </source>
</evidence>
<dbReference type="SUPFAM" id="SSF53955">
    <property type="entry name" value="Lysozyme-like"/>
    <property type="match status" value="1"/>
</dbReference>
<dbReference type="Pfam" id="PF13406">
    <property type="entry name" value="SLT_2"/>
    <property type="match status" value="1"/>
</dbReference>
<dbReference type="PROSITE" id="PS51257">
    <property type="entry name" value="PROKAR_LIPOPROTEIN"/>
    <property type="match status" value="1"/>
</dbReference>